<gene>
    <name evidence="2" type="ORF">BDW02DRAFT_577106</name>
</gene>
<evidence type="ECO:0000313" key="3">
    <source>
        <dbReference type="Proteomes" id="UP000800040"/>
    </source>
</evidence>
<protein>
    <submittedName>
        <fullName evidence="2">Uncharacterized protein</fullName>
    </submittedName>
</protein>
<evidence type="ECO:0000313" key="2">
    <source>
        <dbReference type="EMBL" id="KAF1837508.1"/>
    </source>
</evidence>
<feature type="compositionally biased region" description="Polar residues" evidence="1">
    <location>
        <begin position="150"/>
        <end position="171"/>
    </location>
</feature>
<feature type="compositionally biased region" description="Low complexity" evidence="1">
    <location>
        <begin position="41"/>
        <end position="57"/>
    </location>
</feature>
<name>A0A6A5KK56_9PLEO</name>
<organism evidence="2 3">
    <name type="scientific">Decorospora gaudefroyi</name>
    <dbReference type="NCBI Taxonomy" id="184978"/>
    <lineage>
        <taxon>Eukaryota</taxon>
        <taxon>Fungi</taxon>
        <taxon>Dikarya</taxon>
        <taxon>Ascomycota</taxon>
        <taxon>Pezizomycotina</taxon>
        <taxon>Dothideomycetes</taxon>
        <taxon>Pleosporomycetidae</taxon>
        <taxon>Pleosporales</taxon>
        <taxon>Pleosporineae</taxon>
        <taxon>Pleosporaceae</taxon>
        <taxon>Decorospora</taxon>
    </lineage>
</organism>
<sequence>MSTPPGSPPPGKHPRSPSSTIAEHLPVAKLADRPCDRERVSSSSEPVVPEAVPPRRSIYTRLSFPPHAPERQVQTQAQAQIPERQREMNPPGPARRRPKTKKQKPTRYEKDFQQVTQNALPPAATVPPVEPPRDDERASMGPAGTRDIDSNPQETSIPPASHDPTSSTGLTISISDRNHIIHLLQALEPAPSQNNPTPTAIPTTTPHPLETPTASNILLQPRIQQAHAQHQTRPNATARRSATTRPDARAVQHLLHQHLASEQEKWTMASERKADQRVRDSRAAGYEDGWADGKAQWTEEGWAAGYADALAEREAGGLGTGGGEGGVRFEQAKGWLCALVRAWRAGRQAELGRLFRRVEMVGWLDADVDAG</sequence>
<evidence type="ECO:0000256" key="1">
    <source>
        <dbReference type="SAM" id="MobiDB-lite"/>
    </source>
</evidence>
<feature type="region of interest" description="Disordered" evidence="1">
    <location>
        <begin position="1"/>
        <end position="171"/>
    </location>
</feature>
<feature type="compositionally biased region" description="Basic and acidic residues" evidence="1">
    <location>
        <begin position="30"/>
        <end position="40"/>
    </location>
</feature>
<dbReference type="EMBL" id="ML975261">
    <property type="protein sequence ID" value="KAF1837508.1"/>
    <property type="molecule type" value="Genomic_DNA"/>
</dbReference>
<accession>A0A6A5KK56</accession>
<keyword evidence="3" id="KW-1185">Reference proteome</keyword>
<dbReference type="AlphaFoldDB" id="A0A6A5KK56"/>
<dbReference type="Proteomes" id="UP000800040">
    <property type="component" value="Unassembled WGS sequence"/>
</dbReference>
<reference evidence="2" key="1">
    <citation type="submission" date="2020-01" db="EMBL/GenBank/DDBJ databases">
        <authorList>
            <consortium name="DOE Joint Genome Institute"/>
            <person name="Haridas S."/>
            <person name="Albert R."/>
            <person name="Binder M."/>
            <person name="Bloem J."/>
            <person name="Labutti K."/>
            <person name="Salamov A."/>
            <person name="Andreopoulos B."/>
            <person name="Baker S.E."/>
            <person name="Barry K."/>
            <person name="Bills G."/>
            <person name="Bluhm B.H."/>
            <person name="Cannon C."/>
            <person name="Castanera R."/>
            <person name="Culley D.E."/>
            <person name="Daum C."/>
            <person name="Ezra D."/>
            <person name="Gonzalez J.B."/>
            <person name="Henrissat B."/>
            <person name="Kuo A."/>
            <person name="Liang C."/>
            <person name="Lipzen A."/>
            <person name="Lutzoni F."/>
            <person name="Magnuson J."/>
            <person name="Mondo S."/>
            <person name="Nolan M."/>
            <person name="Ohm R."/>
            <person name="Pangilinan J."/>
            <person name="Park H.-J."/>
            <person name="Ramirez L."/>
            <person name="Alfaro M."/>
            <person name="Sun H."/>
            <person name="Tritt A."/>
            <person name="Yoshinaga Y."/>
            <person name="Zwiers L.-H."/>
            <person name="Turgeon B.G."/>
            <person name="Goodwin S.B."/>
            <person name="Spatafora J.W."/>
            <person name="Crous P.W."/>
            <person name="Grigoriev I.V."/>
        </authorList>
    </citation>
    <scope>NUCLEOTIDE SEQUENCE</scope>
    <source>
        <strain evidence="2">P77</strain>
    </source>
</reference>
<feature type="compositionally biased region" description="Basic residues" evidence="1">
    <location>
        <begin position="94"/>
        <end position="105"/>
    </location>
</feature>
<feature type="compositionally biased region" description="Pro residues" evidence="1">
    <location>
        <begin position="1"/>
        <end position="11"/>
    </location>
</feature>
<proteinExistence type="predicted"/>